<dbReference type="AlphaFoldDB" id="A0A8J6NIK7"/>
<dbReference type="GO" id="GO:0000160">
    <property type="term" value="P:phosphorelay signal transduction system"/>
    <property type="evidence" value="ECO:0007669"/>
    <property type="project" value="UniProtKB-KW"/>
</dbReference>
<evidence type="ECO:0000256" key="3">
    <source>
        <dbReference type="ARBA" id="ARBA00022679"/>
    </source>
</evidence>
<dbReference type="InterPro" id="IPR050482">
    <property type="entry name" value="Sensor_HK_TwoCompSys"/>
</dbReference>
<dbReference type="GO" id="GO:0004673">
    <property type="term" value="F:protein histidine kinase activity"/>
    <property type="evidence" value="ECO:0007669"/>
    <property type="project" value="UniProtKB-EC"/>
</dbReference>
<dbReference type="PANTHER" id="PTHR24421:SF10">
    <property type="entry name" value="NITRATE_NITRITE SENSOR PROTEIN NARQ"/>
    <property type="match status" value="1"/>
</dbReference>
<name>A0A8J6NIK7_9CHLR</name>
<gene>
    <name evidence="7" type="ORF">H8E29_00270</name>
</gene>
<dbReference type="EC" id="2.7.13.3" evidence="2"/>
<proteinExistence type="predicted"/>
<evidence type="ECO:0000313" key="8">
    <source>
        <dbReference type="Proteomes" id="UP000614469"/>
    </source>
</evidence>
<dbReference type="Gene3D" id="3.30.565.10">
    <property type="entry name" value="Histidine kinase-like ATPase, C-terminal domain"/>
    <property type="match status" value="1"/>
</dbReference>
<evidence type="ECO:0000256" key="4">
    <source>
        <dbReference type="ARBA" id="ARBA00022777"/>
    </source>
</evidence>
<keyword evidence="5" id="KW-0902">Two-component regulatory system</keyword>
<feature type="non-terminal residue" evidence="7">
    <location>
        <position position="1"/>
    </location>
</feature>
<dbReference type="SUPFAM" id="SSF55874">
    <property type="entry name" value="ATPase domain of HSP90 chaperone/DNA topoisomerase II/histidine kinase"/>
    <property type="match status" value="1"/>
</dbReference>
<evidence type="ECO:0000256" key="2">
    <source>
        <dbReference type="ARBA" id="ARBA00012438"/>
    </source>
</evidence>
<reference evidence="7 8" key="1">
    <citation type="submission" date="2020-08" db="EMBL/GenBank/DDBJ databases">
        <title>Bridging the membrane lipid divide: bacteria of the FCB group superphylum have the potential to synthesize archaeal ether lipids.</title>
        <authorList>
            <person name="Villanueva L."/>
            <person name="Von Meijenfeldt F.A.B."/>
            <person name="Westbye A.B."/>
            <person name="Yadav S."/>
            <person name="Hopmans E.C."/>
            <person name="Dutilh B.E."/>
            <person name="Sinninghe Damste J.S."/>
        </authorList>
    </citation>
    <scope>NUCLEOTIDE SEQUENCE [LARGE SCALE GENOMIC DNA]</scope>
    <source>
        <strain evidence="7">NIOZ-UU36</strain>
    </source>
</reference>
<dbReference type="Proteomes" id="UP000614469">
    <property type="component" value="Unassembled WGS sequence"/>
</dbReference>
<comment type="catalytic activity">
    <reaction evidence="1">
        <text>ATP + protein L-histidine = ADP + protein N-phospho-L-histidine.</text>
        <dbReference type="EC" id="2.7.13.3"/>
    </reaction>
</comment>
<keyword evidence="4" id="KW-0418">Kinase</keyword>
<protein>
    <recommendedName>
        <fullName evidence="2">histidine kinase</fullName>
        <ecNumber evidence="2">2.7.13.3</ecNumber>
    </recommendedName>
</protein>
<sequence>TLSESRAAIEDLRNEDSNFQKTVEKLVEQYNATGKTNYKLTTQLNTKNILPQHIRHHARRVLHEALTNIQKYAQAEVAEVSVIHLGNTLELSIRDNGIGFDPEGIPQRGHFGLQGFQERAQLTNSQYTLLSIPDEGTTIKFVFLLDETGEIR</sequence>
<dbReference type="Pfam" id="PF02518">
    <property type="entry name" value="HATPase_c"/>
    <property type="match status" value="1"/>
</dbReference>
<dbReference type="EMBL" id="JACNJN010000018">
    <property type="protein sequence ID" value="MBC8333676.1"/>
    <property type="molecule type" value="Genomic_DNA"/>
</dbReference>
<dbReference type="PANTHER" id="PTHR24421">
    <property type="entry name" value="NITRATE/NITRITE SENSOR PROTEIN NARX-RELATED"/>
    <property type="match status" value="1"/>
</dbReference>
<evidence type="ECO:0000313" key="7">
    <source>
        <dbReference type="EMBL" id="MBC8333676.1"/>
    </source>
</evidence>
<evidence type="ECO:0000256" key="1">
    <source>
        <dbReference type="ARBA" id="ARBA00000085"/>
    </source>
</evidence>
<accession>A0A8J6NIK7</accession>
<dbReference type="InterPro" id="IPR003594">
    <property type="entry name" value="HATPase_dom"/>
</dbReference>
<evidence type="ECO:0000256" key="5">
    <source>
        <dbReference type="ARBA" id="ARBA00023012"/>
    </source>
</evidence>
<dbReference type="CDD" id="cd16917">
    <property type="entry name" value="HATPase_UhpB-NarQ-NarX-like"/>
    <property type="match status" value="1"/>
</dbReference>
<feature type="domain" description="Histidine kinase/HSP90-like ATPase" evidence="6">
    <location>
        <begin position="57"/>
        <end position="144"/>
    </location>
</feature>
<evidence type="ECO:0000259" key="6">
    <source>
        <dbReference type="Pfam" id="PF02518"/>
    </source>
</evidence>
<dbReference type="InterPro" id="IPR036890">
    <property type="entry name" value="HATPase_C_sf"/>
</dbReference>
<comment type="caution">
    <text evidence="7">The sequence shown here is derived from an EMBL/GenBank/DDBJ whole genome shotgun (WGS) entry which is preliminary data.</text>
</comment>
<organism evidence="7 8">
    <name type="scientific">Candidatus Desulfolinea nitratireducens</name>
    <dbReference type="NCBI Taxonomy" id="2841698"/>
    <lineage>
        <taxon>Bacteria</taxon>
        <taxon>Bacillati</taxon>
        <taxon>Chloroflexota</taxon>
        <taxon>Anaerolineae</taxon>
        <taxon>Anaerolineales</taxon>
        <taxon>Anaerolineales incertae sedis</taxon>
        <taxon>Candidatus Desulfolinea</taxon>
    </lineage>
</organism>
<keyword evidence="3" id="KW-0808">Transferase</keyword>